<evidence type="ECO:0000256" key="2">
    <source>
        <dbReference type="ARBA" id="ARBA00022475"/>
    </source>
</evidence>
<dbReference type="PANTHER" id="PTHR30474:SF1">
    <property type="entry name" value="PEPTIDOGLYCAN GLYCOSYLTRANSFERASE MRDB"/>
    <property type="match status" value="1"/>
</dbReference>
<keyword evidence="6" id="KW-0133">Cell shape</keyword>
<evidence type="ECO:0000256" key="11">
    <source>
        <dbReference type="ARBA" id="ARBA00032370"/>
    </source>
</evidence>
<dbReference type="GO" id="GO:0051301">
    <property type="term" value="P:cell division"/>
    <property type="evidence" value="ECO:0007669"/>
    <property type="project" value="InterPro"/>
</dbReference>
<dbReference type="PANTHER" id="PTHR30474">
    <property type="entry name" value="CELL CYCLE PROTEIN"/>
    <property type="match status" value="1"/>
</dbReference>
<evidence type="ECO:0000256" key="3">
    <source>
        <dbReference type="ARBA" id="ARBA00022676"/>
    </source>
</evidence>
<reference evidence="14 15" key="1">
    <citation type="submission" date="2017-08" db="EMBL/GenBank/DDBJ databases">
        <title>Infants hospitalized years apart are colonized by the same room-sourced microbial strains.</title>
        <authorList>
            <person name="Brooks B."/>
            <person name="Olm M.R."/>
            <person name="Firek B.A."/>
            <person name="Baker R."/>
            <person name="Thomas B.C."/>
            <person name="Morowitz M.J."/>
            <person name="Banfield J.F."/>
        </authorList>
    </citation>
    <scope>NUCLEOTIDE SEQUENCE [LARGE SCALE GENOMIC DNA]</scope>
    <source>
        <strain evidence="14">S2_003_000_R2_14</strain>
    </source>
</reference>
<feature type="transmembrane region" description="Helical" evidence="13">
    <location>
        <begin position="44"/>
        <end position="64"/>
    </location>
</feature>
<evidence type="ECO:0000256" key="10">
    <source>
        <dbReference type="ARBA" id="ARBA00023316"/>
    </source>
</evidence>
<gene>
    <name evidence="14" type="ORF">DI536_24750</name>
</gene>
<feature type="transmembrane region" description="Helical" evidence="13">
    <location>
        <begin position="292"/>
        <end position="313"/>
    </location>
</feature>
<dbReference type="GO" id="GO:0015648">
    <property type="term" value="F:lipid-linked peptidoglycan transporter activity"/>
    <property type="evidence" value="ECO:0007669"/>
    <property type="project" value="TreeGrafter"/>
</dbReference>
<keyword evidence="9 13" id="KW-0472">Membrane</keyword>
<evidence type="ECO:0000256" key="8">
    <source>
        <dbReference type="ARBA" id="ARBA00022989"/>
    </source>
</evidence>
<dbReference type="EMBL" id="QFQP01000025">
    <property type="protein sequence ID" value="PZR08393.1"/>
    <property type="molecule type" value="Genomic_DNA"/>
</dbReference>
<keyword evidence="7" id="KW-0573">Peptidoglycan synthesis</keyword>
<dbReference type="GO" id="GO:0009252">
    <property type="term" value="P:peptidoglycan biosynthetic process"/>
    <property type="evidence" value="ECO:0007669"/>
    <property type="project" value="UniProtKB-KW"/>
</dbReference>
<keyword evidence="3" id="KW-0328">Glycosyltransferase</keyword>
<feature type="transmembrane region" description="Helical" evidence="13">
    <location>
        <begin position="185"/>
        <end position="201"/>
    </location>
</feature>
<dbReference type="InterPro" id="IPR011923">
    <property type="entry name" value="RodA/MrdB"/>
</dbReference>
<keyword evidence="2" id="KW-1003">Cell membrane</keyword>
<evidence type="ECO:0000313" key="15">
    <source>
        <dbReference type="Proteomes" id="UP000249061"/>
    </source>
</evidence>
<keyword evidence="4" id="KW-0808">Transferase</keyword>
<comment type="subcellular location">
    <subcellularLocation>
        <location evidence="1">Membrane</location>
        <topology evidence="1">Multi-pass membrane protein</topology>
    </subcellularLocation>
</comment>
<evidence type="ECO:0000256" key="6">
    <source>
        <dbReference type="ARBA" id="ARBA00022960"/>
    </source>
</evidence>
<dbReference type="Proteomes" id="UP000249061">
    <property type="component" value="Unassembled WGS sequence"/>
</dbReference>
<feature type="transmembrane region" description="Helical" evidence="13">
    <location>
        <begin position="357"/>
        <end position="379"/>
    </location>
</feature>
<keyword evidence="8 13" id="KW-1133">Transmembrane helix</keyword>
<name>A0A2W5T5Z0_9BACT</name>
<feature type="transmembrane region" description="Helical" evidence="13">
    <location>
        <begin position="76"/>
        <end position="94"/>
    </location>
</feature>
<evidence type="ECO:0000256" key="9">
    <source>
        <dbReference type="ARBA" id="ARBA00023136"/>
    </source>
</evidence>
<dbReference type="GO" id="GO:0016757">
    <property type="term" value="F:glycosyltransferase activity"/>
    <property type="evidence" value="ECO:0007669"/>
    <property type="project" value="UniProtKB-KW"/>
</dbReference>
<dbReference type="GO" id="GO:0008360">
    <property type="term" value="P:regulation of cell shape"/>
    <property type="evidence" value="ECO:0007669"/>
    <property type="project" value="UniProtKB-KW"/>
</dbReference>
<dbReference type="PROSITE" id="PS00428">
    <property type="entry name" value="FTSW_RODA_SPOVE"/>
    <property type="match status" value="1"/>
</dbReference>
<evidence type="ECO:0000256" key="7">
    <source>
        <dbReference type="ARBA" id="ARBA00022984"/>
    </source>
</evidence>
<proteinExistence type="predicted"/>
<dbReference type="NCBIfam" id="TIGR02210">
    <property type="entry name" value="rodA_shape"/>
    <property type="match status" value="1"/>
</dbReference>
<dbReference type="GO" id="GO:0032153">
    <property type="term" value="C:cell division site"/>
    <property type="evidence" value="ECO:0007669"/>
    <property type="project" value="TreeGrafter"/>
</dbReference>
<keyword evidence="10" id="KW-0961">Cell wall biogenesis/degradation</keyword>
<feature type="transmembrane region" description="Helical" evidence="13">
    <location>
        <begin position="12"/>
        <end position="32"/>
    </location>
</feature>
<evidence type="ECO:0000256" key="13">
    <source>
        <dbReference type="SAM" id="Phobius"/>
    </source>
</evidence>
<evidence type="ECO:0000256" key="5">
    <source>
        <dbReference type="ARBA" id="ARBA00022692"/>
    </source>
</evidence>
<feature type="transmembrane region" description="Helical" evidence="13">
    <location>
        <begin position="138"/>
        <end position="156"/>
    </location>
</feature>
<sequence length="386" mass="42306">MQLSVQRRVVANIPWVLVVGVLVTAVVGIYNLASASRPPSSPVWTSQLLYLGVGISLVVGISFVDYRFIQRATVPLYLLNIVALLGLKLFGHTAKGAESWFVIGPFRIQPAEFMKIGMVLMLAKYFHDDDRPNQPSQGFMRLIPAGVIALVPTGIVLVQPDLGTALMMVFTAITIILFSKPTWQVWAALGVVAVLGVGVLWNDYVREQPQEDRFTVIRHKLKKHQDARISGWLDPMSDLRGSNYHSMQSKIAVGSGGWSGKGWMQGTQTGLRYLPEQHTDFIFSVYAEEQGFLRALILLFLYGVVLVGGLTVALSAKDKFGAFVAVGICAMIFWQVFENIGMVTGLLPITGITLPLMSYGGSSMVSVMIGIGLLVNIAMGRKMFRP</sequence>
<dbReference type="Pfam" id="PF01098">
    <property type="entry name" value="FTSW_RODA_SPOVE"/>
    <property type="match status" value="1"/>
</dbReference>
<feature type="transmembrane region" description="Helical" evidence="13">
    <location>
        <begin position="320"/>
        <end position="337"/>
    </location>
</feature>
<evidence type="ECO:0000313" key="14">
    <source>
        <dbReference type="EMBL" id="PZR08393.1"/>
    </source>
</evidence>
<evidence type="ECO:0000256" key="4">
    <source>
        <dbReference type="ARBA" id="ARBA00022679"/>
    </source>
</evidence>
<dbReference type="GO" id="GO:0071555">
    <property type="term" value="P:cell wall organization"/>
    <property type="evidence" value="ECO:0007669"/>
    <property type="project" value="UniProtKB-KW"/>
</dbReference>
<evidence type="ECO:0000256" key="1">
    <source>
        <dbReference type="ARBA" id="ARBA00004141"/>
    </source>
</evidence>
<feature type="transmembrane region" description="Helical" evidence="13">
    <location>
        <begin position="162"/>
        <end position="178"/>
    </location>
</feature>
<dbReference type="InterPro" id="IPR001182">
    <property type="entry name" value="FtsW/RodA"/>
</dbReference>
<accession>A0A2W5T5Z0</accession>
<keyword evidence="5 13" id="KW-0812">Transmembrane</keyword>
<protein>
    <recommendedName>
        <fullName evidence="12">Cell wall polymerase</fullName>
    </recommendedName>
    <alternativeName>
        <fullName evidence="11">Peptidoglycan polymerase</fullName>
    </alternativeName>
</protein>
<dbReference type="AlphaFoldDB" id="A0A2W5T5Z0"/>
<evidence type="ECO:0000256" key="12">
    <source>
        <dbReference type="ARBA" id="ARBA00033270"/>
    </source>
</evidence>
<comment type="caution">
    <text evidence="14">The sequence shown here is derived from an EMBL/GenBank/DDBJ whole genome shotgun (WGS) entry which is preliminary data.</text>
</comment>
<dbReference type="InterPro" id="IPR018365">
    <property type="entry name" value="Cell_cycle_FtsW-rel_CS"/>
</dbReference>
<dbReference type="GO" id="GO:0005886">
    <property type="term" value="C:plasma membrane"/>
    <property type="evidence" value="ECO:0007669"/>
    <property type="project" value="TreeGrafter"/>
</dbReference>
<feature type="transmembrane region" description="Helical" evidence="13">
    <location>
        <begin position="106"/>
        <end position="126"/>
    </location>
</feature>
<organism evidence="14 15">
    <name type="scientific">Archangium gephyra</name>
    <dbReference type="NCBI Taxonomy" id="48"/>
    <lineage>
        <taxon>Bacteria</taxon>
        <taxon>Pseudomonadati</taxon>
        <taxon>Myxococcota</taxon>
        <taxon>Myxococcia</taxon>
        <taxon>Myxococcales</taxon>
        <taxon>Cystobacterineae</taxon>
        <taxon>Archangiaceae</taxon>
        <taxon>Archangium</taxon>
    </lineage>
</organism>